<dbReference type="Gene3D" id="3.90.1300.10">
    <property type="entry name" value="Amidase signature (AS) domain"/>
    <property type="match status" value="1"/>
</dbReference>
<evidence type="ECO:0000259" key="2">
    <source>
        <dbReference type="Pfam" id="PF01425"/>
    </source>
</evidence>
<feature type="domain" description="Amidase" evidence="2">
    <location>
        <begin position="49"/>
        <end position="497"/>
    </location>
</feature>
<dbReference type="PANTHER" id="PTHR42678">
    <property type="entry name" value="AMIDASE"/>
    <property type="match status" value="1"/>
</dbReference>
<keyword evidence="1" id="KW-0732">Signal</keyword>
<proteinExistence type="predicted"/>
<accession>A0A8T9CHV3</accession>
<dbReference type="PANTHER" id="PTHR42678:SF5">
    <property type="entry name" value="GLUTAMYL-TRNA(GLN) AMIDOTRANSFERASE SUBUNIT A"/>
    <property type="match status" value="1"/>
</dbReference>
<dbReference type="Pfam" id="PF01425">
    <property type="entry name" value="Amidase"/>
    <property type="match status" value="1"/>
</dbReference>
<reference evidence="3 4" key="1">
    <citation type="submission" date="2018-05" db="EMBL/GenBank/DDBJ databases">
        <title>Genome sequencing and assembly of the regulated plant pathogen Lachnellula willkommii and related sister species for the development of diagnostic species identification markers.</title>
        <authorList>
            <person name="Giroux E."/>
            <person name="Bilodeau G."/>
        </authorList>
    </citation>
    <scope>NUCLEOTIDE SEQUENCE [LARGE SCALE GENOMIC DNA]</scope>
    <source>
        <strain evidence="3 4">CBS 268.59</strain>
    </source>
</reference>
<organism evidence="3 4">
    <name type="scientific">Lachnellula suecica</name>
    <dbReference type="NCBI Taxonomy" id="602035"/>
    <lineage>
        <taxon>Eukaryota</taxon>
        <taxon>Fungi</taxon>
        <taxon>Dikarya</taxon>
        <taxon>Ascomycota</taxon>
        <taxon>Pezizomycotina</taxon>
        <taxon>Leotiomycetes</taxon>
        <taxon>Helotiales</taxon>
        <taxon>Lachnaceae</taxon>
        <taxon>Lachnellula</taxon>
    </lineage>
</organism>
<keyword evidence="4" id="KW-1185">Reference proteome</keyword>
<dbReference type="AlphaFoldDB" id="A0A8T9CHV3"/>
<feature type="signal peptide" evidence="1">
    <location>
        <begin position="1"/>
        <end position="19"/>
    </location>
</feature>
<name>A0A8T9CHV3_9HELO</name>
<dbReference type="Proteomes" id="UP000469558">
    <property type="component" value="Unassembled WGS sequence"/>
</dbReference>
<evidence type="ECO:0000313" key="3">
    <source>
        <dbReference type="EMBL" id="TVY85031.1"/>
    </source>
</evidence>
<sequence length="547" mass="57504">MELLLLFRALALPLLRVHAYSSGEPFDSREATIDGVHNALHSGLASCRDVVSSFISRIETFNPTINAIISLNPNALKIADAFDAKIASGNATGSLFCIPVLLKDNYDTSELPTTAGCLDLVGNQPTQDAPVVAALKAAGAIILGKSNLHELALEGLSVSSLGGQTINPYDHSRTPGGSSGGTGAAIATSFAVFGTGTDTVNSLRSPASANSLFSVRPTRGLISRAGVIPISYTQDTIGPIAKNVKDLAVALTVMASVGYDPNDNTTSMIPSSSVDVDYLADVFRGSLKGQRFGLIEGFFNRTASEETTPVNTVMENTVSTLKRAGATVVSIYETVYNATAIASLDVQTSEYREDMDAYLQMSSLSGTRPSTLAELYSSGKFLVIPGQYNYVNTALRSSTSNSSYAPTKLGIQNLTTVLRTTFSSNQLDAIIYPEQKNLVVKIGSPSQSGRNGILAALTGFPVVTVPAGFSPSTGDAPIGVPIGMEILGLPWTESKLLNIASHFSELTHVRRMPSFANSSIEVSSYSAVPTITPNISKIPSAYPVGVL</sequence>
<dbReference type="InterPro" id="IPR036928">
    <property type="entry name" value="AS_sf"/>
</dbReference>
<gene>
    <name evidence="3" type="ORF">LSUE1_G001505</name>
</gene>
<dbReference type="InterPro" id="IPR023631">
    <property type="entry name" value="Amidase_dom"/>
</dbReference>
<protein>
    <submittedName>
        <fullName evidence="3">Putative amidase</fullName>
    </submittedName>
</protein>
<dbReference type="SUPFAM" id="SSF75304">
    <property type="entry name" value="Amidase signature (AS) enzymes"/>
    <property type="match status" value="1"/>
</dbReference>
<dbReference type="EMBL" id="QGMK01000035">
    <property type="protein sequence ID" value="TVY85031.1"/>
    <property type="molecule type" value="Genomic_DNA"/>
</dbReference>
<evidence type="ECO:0000313" key="4">
    <source>
        <dbReference type="Proteomes" id="UP000469558"/>
    </source>
</evidence>
<dbReference type="OrthoDB" id="566138at2759"/>
<comment type="caution">
    <text evidence="3">The sequence shown here is derived from an EMBL/GenBank/DDBJ whole genome shotgun (WGS) entry which is preliminary data.</text>
</comment>
<evidence type="ECO:0000256" key="1">
    <source>
        <dbReference type="SAM" id="SignalP"/>
    </source>
</evidence>
<feature type="chain" id="PRO_5035944403" evidence="1">
    <location>
        <begin position="20"/>
        <end position="547"/>
    </location>
</feature>